<dbReference type="EMBL" id="MLCN01000010">
    <property type="protein sequence ID" value="ONG41412.1"/>
    <property type="molecule type" value="Genomic_DNA"/>
</dbReference>
<protein>
    <recommendedName>
        <fullName evidence="4">DUF1315 domain-containing protein</fullName>
    </recommendedName>
</protein>
<feature type="compositionally biased region" description="Basic and acidic residues" evidence="1">
    <location>
        <begin position="64"/>
        <end position="94"/>
    </location>
</feature>
<comment type="caution">
    <text evidence="2">The sequence shown here is derived from an EMBL/GenBank/DDBJ whole genome shotgun (WGS) entry which is preliminary data.</text>
</comment>
<dbReference type="InterPro" id="IPR009749">
    <property type="entry name" value="DUF1315"/>
</dbReference>
<dbReference type="AlphaFoldDB" id="A0A1S8CX60"/>
<dbReference type="Proteomes" id="UP000192132">
    <property type="component" value="Unassembled WGS sequence"/>
</dbReference>
<gene>
    <name evidence="2" type="ORF">BKE30_04730</name>
</gene>
<sequence length="94" mass="10810">MNIDQIIAALTPEIVERFKTAIETGKWPNGQLVTPEQRETCMQAVVAWEHKHLPEEQRTGYIDRGNKKKDESCDSHSHDSSNDNPDEERPLRLV</sequence>
<dbReference type="STRING" id="1907941.BKE30_04730"/>
<proteinExistence type="predicted"/>
<dbReference type="OrthoDB" id="5616307at2"/>
<evidence type="ECO:0000313" key="2">
    <source>
        <dbReference type="EMBL" id="ONG41412.1"/>
    </source>
</evidence>
<evidence type="ECO:0000313" key="3">
    <source>
        <dbReference type="Proteomes" id="UP000192132"/>
    </source>
</evidence>
<dbReference type="Pfam" id="PF07023">
    <property type="entry name" value="DUF1315"/>
    <property type="match status" value="1"/>
</dbReference>
<name>A0A1S8CX60_9GAMM</name>
<evidence type="ECO:0000256" key="1">
    <source>
        <dbReference type="SAM" id="MobiDB-lite"/>
    </source>
</evidence>
<evidence type="ECO:0008006" key="4">
    <source>
        <dbReference type="Google" id="ProtNLM"/>
    </source>
</evidence>
<accession>A0A1S8CX60</accession>
<organism evidence="2 3">
    <name type="scientific">Alkanindiges hydrocarboniclasticus</name>
    <dbReference type="NCBI Taxonomy" id="1907941"/>
    <lineage>
        <taxon>Bacteria</taxon>
        <taxon>Pseudomonadati</taxon>
        <taxon>Pseudomonadota</taxon>
        <taxon>Gammaproteobacteria</taxon>
        <taxon>Moraxellales</taxon>
        <taxon>Moraxellaceae</taxon>
        <taxon>Alkanindiges</taxon>
    </lineage>
</organism>
<keyword evidence="3" id="KW-1185">Reference proteome</keyword>
<reference evidence="2 3" key="1">
    <citation type="submission" date="2016-10" db="EMBL/GenBank/DDBJ databases">
        <title>Draft Genome sequence of Alkanindiges sp. strain H1.</title>
        <authorList>
            <person name="Subhash Y."/>
            <person name="Lee S."/>
        </authorList>
    </citation>
    <scope>NUCLEOTIDE SEQUENCE [LARGE SCALE GENOMIC DNA]</scope>
    <source>
        <strain evidence="2 3">H1</strain>
    </source>
</reference>
<feature type="region of interest" description="Disordered" evidence="1">
    <location>
        <begin position="52"/>
        <end position="94"/>
    </location>
</feature>
<dbReference type="RefSeq" id="WP_076877492.1">
    <property type="nucleotide sequence ID" value="NZ_MLCN01000010.1"/>
</dbReference>